<dbReference type="EMBL" id="CP086716">
    <property type="protein sequence ID" value="WOO81018.1"/>
    <property type="molecule type" value="Genomic_DNA"/>
</dbReference>
<evidence type="ECO:0000313" key="2">
    <source>
        <dbReference type="EMBL" id="WOO81018.1"/>
    </source>
</evidence>
<sequence>MSSPIPTITVKLEPGVEVRASRESTVLTVKTERPSPPPTSASSRAASSQPSVRSTPAPRTRPPISASRPTFSNRGSTPRKRSSATPTPLRSFKAPPAPVRTKPTTPPSRPRPFGFGSNATPGPSRPRGAPSIASSSSRAASVTSHSSSSSRASSMTAESERTWRAASLASFDDSVAQRRPTPLPRIREPRAPVAPPPLLPLLPDGLQTQLANFVAAIGDFADKFGDDNAVVADQRQDLTLQVLDALFTGDAEASVPADIVVKRGAGADIALNTVSRTLRSLDSVLRHTTRGALRGYPSDSAPPRASEEARQRSWWNTYQVFITQVVDGEGTRDLRAGDVDEIIFAFGSMWLEDARVKSALRDLRLMRRLISAIVGIGGTVAKSIWR</sequence>
<feature type="compositionally biased region" description="Low complexity" evidence="1">
    <location>
        <begin position="40"/>
        <end position="54"/>
    </location>
</feature>
<keyword evidence="3" id="KW-1185">Reference proteome</keyword>
<protein>
    <submittedName>
        <fullName evidence="2">Uncharacterized protein</fullName>
    </submittedName>
</protein>
<feature type="region of interest" description="Disordered" evidence="1">
    <location>
        <begin position="20"/>
        <end position="158"/>
    </location>
</feature>
<reference evidence="2" key="1">
    <citation type="submission" date="2023-10" db="EMBL/GenBank/DDBJ databases">
        <authorList>
            <person name="Noh H."/>
        </authorList>
    </citation>
    <scope>NUCLEOTIDE SEQUENCE</scope>
    <source>
        <strain evidence="2">DUCC4014</strain>
    </source>
</reference>
<proteinExistence type="predicted"/>
<gene>
    <name evidence="2" type="ORF">LOC62_03G004546</name>
</gene>
<dbReference type="AlphaFoldDB" id="A0AAF0Y686"/>
<feature type="region of interest" description="Disordered" evidence="1">
    <location>
        <begin position="172"/>
        <end position="191"/>
    </location>
</feature>
<dbReference type="GeneID" id="87807784"/>
<organism evidence="2 3">
    <name type="scientific">Vanrija pseudolonga</name>
    <dbReference type="NCBI Taxonomy" id="143232"/>
    <lineage>
        <taxon>Eukaryota</taxon>
        <taxon>Fungi</taxon>
        <taxon>Dikarya</taxon>
        <taxon>Basidiomycota</taxon>
        <taxon>Agaricomycotina</taxon>
        <taxon>Tremellomycetes</taxon>
        <taxon>Trichosporonales</taxon>
        <taxon>Trichosporonaceae</taxon>
        <taxon>Vanrija</taxon>
    </lineage>
</organism>
<feature type="compositionally biased region" description="Polar residues" evidence="1">
    <location>
        <begin position="67"/>
        <end position="76"/>
    </location>
</feature>
<evidence type="ECO:0000313" key="3">
    <source>
        <dbReference type="Proteomes" id="UP000827549"/>
    </source>
</evidence>
<evidence type="ECO:0000256" key="1">
    <source>
        <dbReference type="SAM" id="MobiDB-lite"/>
    </source>
</evidence>
<feature type="compositionally biased region" description="Low complexity" evidence="1">
    <location>
        <begin position="125"/>
        <end position="157"/>
    </location>
</feature>
<dbReference type="RefSeq" id="XP_062627050.1">
    <property type="nucleotide sequence ID" value="XM_062771066.1"/>
</dbReference>
<dbReference type="Proteomes" id="UP000827549">
    <property type="component" value="Chromosome 3"/>
</dbReference>
<name>A0AAF0Y686_9TREE</name>
<accession>A0AAF0Y686</accession>